<evidence type="ECO:0000256" key="1">
    <source>
        <dbReference type="SAM" id="Coils"/>
    </source>
</evidence>
<evidence type="ECO:0000313" key="4">
    <source>
        <dbReference type="EMBL" id="KJH45289.1"/>
    </source>
</evidence>
<feature type="region of interest" description="Disordered" evidence="2">
    <location>
        <begin position="473"/>
        <end position="503"/>
    </location>
</feature>
<accession>A0A0D8XND0</accession>
<dbReference type="PANTHER" id="PTHR38630">
    <property type="entry name" value="PROTEIN CBG12780"/>
    <property type="match status" value="1"/>
</dbReference>
<keyword evidence="5" id="KW-1185">Reference proteome</keyword>
<gene>
    <name evidence="4" type="ORF">DICVIV_08665</name>
</gene>
<feature type="coiled-coil region" evidence="1">
    <location>
        <begin position="140"/>
        <end position="174"/>
    </location>
</feature>
<sequence length="503" mass="57904">MSEPTTVTTVEENDAASTTGKSAAELKREYIRMKYGLREKDQEYYRKTKDEDIEEFESVDAISRPATTKMRTAKLRWKDKDPKDTYFMTCGHDKGALKSLSDTSDDMFEDMIEGEIHYDTRIADIKRKVGISRTNGTEKNNEYLNEMRILLTRIEDLELINRKLVLEVRRLKKALLLKEKKIEELTPFMCNFKKAALEESEEKLTSEQEAIAIRGLEIMKRNQLLEHSVRSTERTILSKFFEAADPKPTHSIVVLIDKAFTYAIEAILMRPDRFDDFVDNDLRVFLLDTQKAKRILLEVMLLHPQYVPRTWGGDVLVKRQREIRQSAIEKQKPVAINKGNGGLIKSYDYGTLEEDLFDPKLKNGMNNMVKLRGKKSLTPSEKNDLKTRAFVEKNGFRGFKAIDNKNGNASTEKKYANEMMESREEAVARIPPKLRAFEKSMEKTQENLSNFNPMTNITNISRESVNQQKQLPTAMASDQNSIVKTSPNPNTVMKKLTGTTNLR</sequence>
<dbReference type="STRING" id="29172.A0A0D8XND0"/>
<organism evidence="4 5">
    <name type="scientific">Dictyocaulus viviparus</name>
    <name type="common">Bovine lungworm</name>
    <dbReference type="NCBI Taxonomy" id="29172"/>
    <lineage>
        <taxon>Eukaryota</taxon>
        <taxon>Metazoa</taxon>
        <taxon>Ecdysozoa</taxon>
        <taxon>Nematoda</taxon>
        <taxon>Chromadorea</taxon>
        <taxon>Rhabditida</taxon>
        <taxon>Rhabditina</taxon>
        <taxon>Rhabditomorpha</taxon>
        <taxon>Strongyloidea</taxon>
        <taxon>Metastrongylidae</taxon>
        <taxon>Dictyocaulus</taxon>
    </lineage>
</organism>
<dbReference type="InterPro" id="IPR056676">
    <property type="entry name" value="DUF7774"/>
</dbReference>
<reference evidence="5" key="2">
    <citation type="journal article" date="2016" name="Sci. Rep.">
        <title>Dictyocaulus viviparus genome, variome and transcriptome elucidate lungworm biology and support future intervention.</title>
        <authorList>
            <person name="McNulty S.N."/>
            <person name="Strube C."/>
            <person name="Rosa B.A."/>
            <person name="Martin J.C."/>
            <person name="Tyagi R."/>
            <person name="Choi Y.J."/>
            <person name="Wang Q."/>
            <person name="Hallsworth Pepin K."/>
            <person name="Zhang X."/>
            <person name="Ozersky P."/>
            <person name="Wilson R.K."/>
            <person name="Sternberg P.W."/>
            <person name="Gasser R.B."/>
            <person name="Mitreva M."/>
        </authorList>
    </citation>
    <scope>NUCLEOTIDE SEQUENCE [LARGE SCALE GENOMIC DNA]</scope>
    <source>
        <strain evidence="5">HannoverDv2000</strain>
    </source>
</reference>
<keyword evidence="1" id="KW-0175">Coiled coil</keyword>
<dbReference type="PANTHER" id="PTHR38630:SF1">
    <property type="entry name" value="DEK_C DOMAIN-CONTAINING PROTEIN-RELATED"/>
    <property type="match status" value="1"/>
</dbReference>
<evidence type="ECO:0000259" key="3">
    <source>
        <dbReference type="Pfam" id="PF24983"/>
    </source>
</evidence>
<dbReference type="OrthoDB" id="5876090at2759"/>
<reference evidence="4 5" key="1">
    <citation type="submission" date="2013-11" db="EMBL/GenBank/DDBJ databases">
        <title>Draft genome of the bovine lungworm Dictyocaulus viviparus.</title>
        <authorList>
            <person name="Mitreva M."/>
        </authorList>
    </citation>
    <scope>NUCLEOTIDE SEQUENCE [LARGE SCALE GENOMIC DNA]</scope>
    <source>
        <strain evidence="4 5">HannoverDv2000</strain>
    </source>
</reference>
<evidence type="ECO:0000313" key="5">
    <source>
        <dbReference type="Proteomes" id="UP000053766"/>
    </source>
</evidence>
<dbReference type="Pfam" id="PF24983">
    <property type="entry name" value="DUF7774"/>
    <property type="match status" value="1"/>
</dbReference>
<proteinExistence type="predicted"/>
<evidence type="ECO:0000256" key="2">
    <source>
        <dbReference type="SAM" id="MobiDB-lite"/>
    </source>
</evidence>
<feature type="region of interest" description="Disordered" evidence="2">
    <location>
        <begin position="1"/>
        <end position="21"/>
    </location>
</feature>
<name>A0A0D8XND0_DICVI</name>
<dbReference type="AlphaFoldDB" id="A0A0D8XND0"/>
<feature type="domain" description="DUF7774" evidence="3">
    <location>
        <begin position="205"/>
        <end position="300"/>
    </location>
</feature>
<dbReference type="Proteomes" id="UP000053766">
    <property type="component" value="Unassembled WGS sequence"/>
</dbReference>
<protein>
    <recommendedName>
        <fullName evidence="3">DUF7774 domain-containing protein</fullName>
    </recommendedName>
</protein>
<dbReference type="EMBL" id="KN716416">
    <property type="protein sequence ID" value="KJH45289.1"/>
    <property type="molecule type" value="Genomic_DNA"/>
</dbReference>